<dbReference type="AlphaFoldDB" id="A0A2I1H559"/>
<dbReference type="EMBL" id="LLXI01001512">
    <property type="protein sequence ID" value="PKY54023.1"/>
    <property type="molecule type" value="Genomic_DNA"/>
</dbReference>
<dbReference type="VEuPathDB" id="FungiDB:RhiirA1_478366"/>
<evidence type="ECO:0000313" key="3">
    <source>
        <dbReference type="Proteomes" id="UP000234323"/>
    </source>
</evidence>
<proteinExistence type="predicted"/>
<sequence length="151" mass="18232">MEIMDNELRCDCGNFYSFASFSQQYCKNCLSKYIKKMTNFNAYLDIYDENGKHFHIQKRMIENFYFKQMISNYSFCIDTSNTYLRNCELCCDKRDNIICPVCYLISFTWIEFTTTFPVLYLPWWDTHNQCILCDSELEFKSNCQKWCSNCL</sequence>
<name>A0A2I1H559_9GLOM</name>
<organism evidence="2 3">
    <name type="scientific">Rhizophagus irregularis</name>
    <dbReference type="NCBI Taxonomy" id="588596"/>
    <lineage>
        <taxon>Eukaryota</taxon>
        <taxon>Fungi</taxon>
        <taxon>Fungi incertae sedis</taxon>
        <taxon>Mucoromycota</taxon>
        <taxon>Glomeromycotina</taxon>
        <taxon>Glomeromycetes</taxon>
        <taxon>Glomerales</taxon>
        <taxon>Glomeraceae</taxon>
        <taxon>Rhizophagus</taxon>
    </lineage>
</organism>
<comment type="caution">
    <text evidence="2">The sequence shown here is derived from an EMBL/GenBank/DDBJ whole genome shotgun (WGS) entry which is preliminary data.</text>
</comment>
<keyword evidence="3" id="KW-1185">Reference proteome</keyword>
<accession>A0A2I1H559</accession>
<reference evidence="2 3" key="1">
    <citation type="submission" date="2015-10" db="EMBL/GenBank/DDBJ databases">
        <title>Genome analyses suggest a sexual origin of heterokaryosis in a supposedly ancient asexual fungus.</title>
        <authorList>
            <person name="Ropars J."/>
            <person name="Sedzielewska K."/>
            <person name="Noel J."/>
            <person name="Charron P."/>
            <person name="Farinelli L."/>
            <person name="Marton T."/>
            <person name="Kruger M."/>
            <person name="Pelin A."/>
            <person name="Brachmann A."/>
            <person name="Corradi N."/>
        </authorList>
    </citation>
    <scope>NUCLEOTIDE SEQUENCE [LARGE SCALE GENOMIC DNA]</scope>
    <source>
        <strain evidence="2 3">A4</strain>
    </source>
</reference>
<evidence type="ECO:0000313" key="1">
    <source>
        <dbReference type="EMBL" id="PKY46473.1"/>
    </source>
</evidence>
<evidence type="ECO:0000313" key="2">
    <source>
        <dbReference type="EMBL" id="PKY54023.1"/>
    </source>
</evidence>
<protein>
    <submittedName>
        <fullName evidence="2">Uncharacterized protein</fullName>
    </submittedName>
</protein>
<dbReference type="EMBL" id="LLXI01000456">
    <property type="protein sequence ID" value="PKY46473.1"/>
    <property type="molecule type" value="Genomic_DNA"/>
</dbReference>
<gene>
    <name evidence="1" type="ORF">RhiirA4_461339</name>
    <name evidence="2" type="ORF">RhiirA4_472578</name>
</gene>
<dbReference type="Proteomes" id="UP000234323">
    <property type="component" value="Unassembled WGS sequence"/>
</dbReference>